<dbReference type="AlphaFoldDB" id="A0A6G0U8Y1"/>
<keyword evidence="6" id="KW-0863">Zinc-finger</keyword>
<comment type="subcellular location">
    <subcellularLocation>
        <location evidence="1">Cytoplasm</location>
    </subcellularLocation>
</comment>
<dbReference type="InterPro" id="IPR041661">
    <property type="entry name" value="ZN622/Rei1/Reh1_Znf-C2H2"/>
</dbReference>
<dbReference type="PANTHER" id="PTHR13182">
    <property type="entry name" value="ZINC FINGER PROTEIN 622"/>
    <property type="match status" value="1"/>
</dbReference>
<dbReference type="SMART" id="SM00451">
    <property type="entry name" value="ZnF_U1"/>
    <property type="match status" value="2"/>
</dbReference>
<evidence type="ECO:0000259" key="9">
    <source>
        <dbReference type="PROSITE" id="PS00028"/>
    </source>
</evidence>
<evidence type="ECO:0000256" key="6">
    <source>
        <dbReference type="ARBA" id="ARBA00022771"/>
    </source>
</evidence>
<dbReference type="GO" id="GO:0042273">
    <property type="term" value="P:ribosomal large subunit biogenesis"/>
    <property type="evidence" value="ECO:0007669"/>
    <property type="project" value="UniProtKB-ARBA"/>
</dbReference>
<keyword evidence="4" id="KW-0479">Metal-binding</keyword>
<evidence type="ECO:0000256" key="3">
    <source>
        <dbReference type="ARBA" id="ARBA00022517"/>
    </source>
</evidence>
<dbReference type="SUPFAM" id="SSF57667">
    <property type="entry name" value="beta-beta-alpha zinc fingers"/>
    <property type="match status" value="2"/>
</dbReference>
<dbReference type="PROSITE" id="PS00028">
    <property type="entry name" value="ZINC_FINGER_C2H2_1"/>
    <property type="match status" value="1"/>
</dbReference>
<dbReference type="GO" id="GO:0005737">
    <property type="term" value="C:cytoplasm"/>
    <property type="evidence" value="ECO:0007669"/>
    <property type="project" value="UniProtKB-SubCell"/>
</dbReference>
<dbReference type="GO" id="GO:0030687">
    <property type="term" value="C:preribosome, large subunit precursor"/>
    <property type="evidence" value="ECO:0007669"/>
    <property type="project" value="TreeGrafter"/>
</dbReference>
<dbReference type="EMBL" id="VYZN01000001">
    <property type="protein sequence ID" value="KAE9545220.1"/>
    <property type="molecule type" value="Genomic_DNA"/>
</dbReference>
<dbReference type="GO" id="GO:0003676">
    <property type="term" value="F:nucleic acid binding"/>
    <property type="evidence" value="ECO:0007669"/>
    <property type="project" value="InterPro"/>
</dbReference>
<dbReference type="SMART" id="SM00355">
    <property type="entry name" value="ZnF_C2H2"/>
    <property type="match status" value="4"/>
</dbReference>
<sequence length="378" mass="43915">MEIARIPRKMSSPYQGALTCVTCQIVFETGDTHREHYKTDWHRYNLKRKIINLLPVDRPTFESRILNQQIKENEENTKSSIYCTICKKSYNSQKSFDSHTSSKQHKTLALQSDNEHKDIGVPAAKKIVKPIENKLVEESDDEYEDVDDDEEWSEVVSENNPIVNNICLFCPQSSENLLQNIKHMSDAHSFFIPDIEYLVDMKGLLVYLGEKVCQGFMCLWCNDSGKSFQSIESAQAHMIDKGHTKMIHEGEALLEYSDFYDYSSSYPADTSLDDYRIIEDVNSQLILPSGARIGKRSLMRYYRQNLNPNHDWEAMKETKLNKVINHYRHVGWTGTFPAAAARKARDLKVMRQVQTKMYMQLGVKANKFQKHFRQQVNF</sequence>
<evidence type="ECO:0000256" key="8">
    <source>
        <dbReference type="ARBA" id="ARBA00034126"/>
    </source>
</evidence>
<keyword evidence="3" id="KW-0690">Ribosome biogenesis</keyword>
<dbReference type="GO" id="GO:0008270">
    <property type="term" value="F:zinc ion binding"/>
    <property type="evidence" value="ECO:0007669"/>
    <property type="project" value="UniProtKB-KW"/>
</dbReference>
<evidence type="ECO:0000313" key="10">
    <source>
        <dbReference type="EMBL" id="KAE9545220.1"/>
    </source>
</evidence>
<reference evidence="10 11" key="1">
    <citation type="submission" date="2019-08" db="EMBL/GenBank/DDBJ databases">
        <title>The genome of the soybean aphid Biotype 1, its phylome, world population structure and adaptation to the North American continent.</title>
        <authorList>
            <person name="Giordano R."/>
            <person name="Donthu R.K."/>
            <person name="Hernandez A.G."/>
            <person name="Wright C.L."/>
            <person name="Zimin A.V."/>
        </authorList>
    </citation>
    <scope>NUCLEOTIDE SEQUENCE [LARGE SCALE GENOMIC DNA]</scope>
    <source>
        <tissue evidence="10">Whole aphids</tissue>
    </source>
</reference>
<evidence type="ECO:0000256" key="4">
    <source>
        <dbReference type="ARBA" id="ARBA00022723"/>
    </source>
</evidence>
<organism evidence="10 11">
    <name type="scientific">Aphis glycines</name>
    <name type="common">Soybean aphid</name>
    <dbReference type="NCBI Taxonomy" id="307491"/>
    <lineage>
        <taxon>Eukaryota</taxon>
        <taxon>Metazoa</taxon>
        <taxon>Ecdysozoa</taxon>
        <taxon>Arthropoda</taxon>
        <taxon>Hexapoda</taxon>
        <taxon>Insecta</taxon>
        <taxon>Pterygota</taxon>
        <taxon>Neoptera</taxon>
        <taxon>Paraneoptera</taxon>
        <taxon>Hemiptera</taxon>
        <taxon>Sternorrhyncha</taxon>
        <taxon>Aphidomorpha</taxon>
        <taxon>Aphidoidea</taxon>
        <taxon>Aphididae</taxon>
        <taxon>Aphidini</taxon>
        <taxon>Aphis</taxon>
        <taxon>Aphis</taxon>
    </lineage>
</organism>
<comment type="similarity">
    <text evidence="8">Belongs to the REI1 family.</text>
</comment>
<dbReference type="OrthoDB" id="19329at2759"/>
<keyword evidence="11" id="KW-1185">Reference proteome</keyword>
<evidence type="ECO:0000313" key="11">
    <source>
        <dbReference type="Proteomes" id="UP000475862"/>
    </source>
</evidence>
<comment type="caution">
    <text evidence="10">The sequence shown here is derived from an EMBL/GenBank/DDBJ whole genome shotgun (WGS) entry which is preliminary data.</text>
</comment>
<evidence type="ECO:0000256" key="2">
    <source>
        <dbReference type="ARBA" id="ARBA00022490"/>
    </source>
</evidence>
<accession>A0A6G0U8Y1</accession>
<feature type="domain" description="C2H2-type" evidence="9">
    <location>
        <begin position="83"/>
        <end position="105"/>
    </location>
</feature>
<proteinExistence type="inferred from homology"/>
<evidence type="ECO:0000256" key="7">
    <source>
        <dbReference type="ARBA" id="ARBA00022833"/>
    </source>
</evidence>
<evidence type="ECO:0000256" key="5">
    <source>
        <dbReference type="ARBA" id="ARBA00022737"/>
    </source>
</evidence>
<dbReference type="Proteomes" id="UP000475862">
    <property type="component" value="Unassembled WGS sequence"/>
</dbReference>
<dbReference type="PANTHER" id="PTHR13182:SF8">
    <property type="entry name" value="CYTOPLASMIC 60S SUBUNIT BIOGENESIS FACTOR ZNF622"/>
    <property type="match status" value="1"/>
</dbReference>
<keyword evidence="5" id="KW-0677">Repeat</keyword>
<dbReference type="Pfam" id="PF12756">
    <property type="entry name" value="zf-C2H2_2"/>
    <property type="match status" value="1"/>
</dbReference>
<gene>
    <name evidence="10" type="ORF">AGLY_000763</name>
</gene>
<dbReference type="InterPro" id="IPR013087">
    <property type="entry name" value="Znf_C2H2_type"/>
</dbReference>
<evidence type="ECO:0000256" key="1">
    <source>
        <dbReference type="ARBA" id="ARBA00004496"/>
    </source>
</evidence>
<protein>
    <recommendedName>
        <fullName evidence="9">C2H2-type domain-containing protein</fullName>
    </recommendedName>
</protein>
<dbReference type="InterPro" id="IPR036236">
    <property type="entry name" value="Znf_C2H2_sf"/>
</dbReference>
<dbReference type="Pfam" id="PF12171">
    <property type="entry name" value="zf-C2H2_jaz"/>
    <property type="match status" value="1"/>
</dbReference>
<keyword evidence="2" id="KW-0963">Cytoplasm</keyword>
<name>A0A6G0U8Y1_APHGL</name>
<dbReference type="Gene3D" id="3.30.160.60">
    <property type="entry name" value="Classic Zinc Finger"/>
    <property type="match status" value="1"/>
</dbReference>
<dbReference type="InterPro" id="IPR022755">
    <property type="entry name" value="Znf_C2H2_jaz"/>
</dbReference>
<dbReference type="InterPro" id="IPR040025">
    <property type="entry name" value="Znf622/Rei1/Reh1"/>
</dbReference>
<keyword evidence="7" id="KW-0862">Zinc</keyword>
<dbReference type="InterPro" id="IPR003604">
    <property type="entry name" value="Matrin/U1-like-C_Znf_C2H2"/>
</dbReference>